<dbReference type="OrthoDB" id="10037236at2759"/>
<dbReference type="STRING" id="307972.A0A2G8JY63"/>
<reference evidence="1 2" key="1">
    <citation type="journal article" date="2017" name="PLoS Biol.">
        <title>The sea cucumber genome provides insights into morphological evolution and visceral regeneration.</title>
        <authorList>
            <person name="Zhang X."/>
            <person name="Sun L."/>
            <person name="Yuan J."/>
            <person name="Sun Y."/>
            <person name="Gao Y."/>
            <person name="Zhang L."/>
            <person name="Li S."/>
            <person name="Dai H."/>
            <person name="Hamel J.F."/>
            <person name="Liu C."/>
            <person name="Yu Y."/>
            <person name="Liu S."/>
            <person name="Lin W."/>
            <person name="Guo K."/>
            <person name="Jin S."/>
            <person name="Xu P."/>
            <person name="Storey K.B."/>
            <person name="Huan P."/>
            <person name="Zhang T."/>
            <person name="Zhou Y."/>
            <person name="Zhang J."/>
            <person name="Lin C."/>
            <person name="Li X."/>
            <person name="Xing L."/>
            <person name="Huo D."/>
            <person name="Sun M."/>
            <person name="Wang L."/>
            <person name="Mercier A."/>
            <person name="Li F."/>
            <person name="Yang H."/>
            <person name="Xiang J."/>
        </authorList>
    </citation>
    <scope>NUCLEOTIDE SEQUENCE [LARGE SCALE GENOMIC DNA]</scope>
    <source>
        <strain evidence="1">Shaxun</strain>
        <tissue evidence="1">Muscle</tissue>
    </source>
</reference>
<keyword evidence="2" id="KW-1185">Reference proteome</keyword>
<evidence type="ECO:0000313" key="1">
    <source>
        <dbReference type="EMBL" id="PIK40697.1"/>
    </source>
</evidence>
<comment type="caution">
    <text evidence="1">The sequence shown here is derived from an EMBL/GenBank/DDBJ whole genome shotgun (WGS) entry which is preliminary data.</text>
</comment>
<name>A0A2G8JY63_STIJA</name>
<dbReference type="PANTHER" id="PTHR47510:SF3">
    <property type="entry name" value="ENDO_EXONUCLEASE_PHOSPHATASE DOMAIN-CONTAINING PROTEIN"/>
    <property type="match status" value="1"/>
</dbReference>
<gene>
    <name evidence="1" type="ORF">BSL78_22452</name>
</gene>
<evidence type="ECO:0000313" key="2">
    <source>
        <dbReference type="Proteomes" id="UP000230750"/>
    </source>
</evidence>
<dbReference type="AlphaFoldDB" id="A0A2G8JY63"/>
<accession>A0A2G8JY63</accession>
<dbReference type="EMBL" id="MRZV01001094">
    <property type="protein sequence ID" value="PIK40697.1"/>
    <property type="molecule type" value="Genomic_DNA"/>
</dbReference>
<sequence length="292" mass="33719">MYYHTRPIVQRQKPKLLTVKQWSPAAIEDLQASLDLTDWDVFIDASEDIDELTQRIADYVNFCVDCTVPDKQIKVYANNKPWITKEVKKIINKKKKIFGQNNRDELRAVQKELGRAIKKGKDLYKCKIDSHFTGNNMKEVWAGIRLMSCYMKDNRSTDKLPNTSREYANELNVFYNRFDHLDFSHEIGELREMLSMQSYPQQFLTVTAHQVRAEFSKLNVSKAAGPDGLLPRVLKLCSNQLCNIFAVIFNMSFNTQTVPTLWKRSCIIPIPKKNSIACMNDLRPVALTSVAM</sequence>
<organism evidence="1 2">
    <name type="scientific">Stichopus japonicus</name>
    <name type="common">Sea cucumber</name>
    <dbReference type="NCBI Taxonomy" id="307972"/>
    <lineage>
        <taxon>Eukaryota</taxon>
        <taxon>Metazoa</taxon>
        <taxon>Echinodermata</taxon>
        <taxon>Eleutherozoa</taxon>
        <taxon>Echinozoa</taxon>
        <taxon>Holothuroidea</taxon>
        <taxon>Aspidochirotacea</taxon>
        <taxon>Aspidochirotida</taxon>
        <taxon>Stichopodidae</taxon>
        <taxon>Apostichopus</taxon>
    </lineage>
</organism>
<dbReference type="PANTHER" id="PTHR47510">
    <property type="entry name" value="REVERSE TRANSCRIPTASE DOMAIN-CONTAINING PROTEIN"/>
    <property type="match status" value="1"/>
</dbReference>
<protein>
    <recommendedName>
        <fullName evidence="3">RNA-directed DNA polymerase from mobile element jockey-like</fullName>
    </recommendedName>
</protein>
<dbReference type="Proteomes" id="UP000230750">
    <property type="component" value="Unassembled WGS sequence"/>
</dbReference>
<evidence type="ECO:0008006" key="3">
    <source>
        <dbReference type="Google" id="ProtNLM"/>
    </source>
</evidence>
<proteinExistence type="predicted"/>